<evidence type="ECO:0000256" key="1">
    <source>
        <dbReference type="ARBA" id="ARBA00022857"/>
    </source>
</evidence>
<dbReference type="EMBL" id="BOPG01000025">
    <property type="protein sequence ID" value="GIJ56607.1"/>
    <property type="molecule type" value="Genomic_DNA"/>
</dbReference>
<dbReference type="InterPro" id="IPR020843">
    <property type="entry name" value="ER"/>
</dbReference>
<protein>
    <submittedName>
        <fullName evidence="4">Oxidoreductase</fullName>
    </submittedName>
</protein>
<keyword evidence="2" id="KW-0560">Oxidoreductase</keyword>
<dbReference type="InterPro" id="IPR013149">
    <property type="entry name" value="ADH-like_C"/>
</dbReference>
<dbReference type="GO" id="GO:0008270">
    <property type="term" value="F:zinc ion binding"/>
    <property type="evidence" value="ECO:0007669"/>
    <property type="project" value="InterPro"/>
</dbReference>
<dbReference type="SUPFAM" id="SSF51735">
    <property type="entry name" value="NAD(P)-binding Rossmann-fold domains"/>
    <property type="match status" value="1"/>
</dbReference>
<dbReference type="PANTHER" id="PTHR48106:SF13">
    <property type="entry name" value="QUINONE OXIDOREDUCTASE-RELATED"/>
    <property type="match status" value="1"/>
</dbReference>
<dbReference type="Pfam" id="PF08240">
    <property type="entry name" value="ADH_N"/>
    <property type="match status" value="1"/>
</dbReference>
<evidence type="ECO:0000256" key="2">
    <source>
        <dbReference type="ARBA" id="ARBA00023002"/>
    </source>
</evidence>
<proteinExistence type="predicted"/>
<dbReference type="GO" id="GO:0035925">
    <property type="term" value="F:mRNA 3'-UTR AU-rich region binding"/>
    <property type="evidence" value="ECO:0007669"/>
    <property type="project" value="TreeGrafter"/>
</dbReference>
<evidence type="ECO:0000313" key="5">
    <source>
        <dbReference type="Proteomes" id="UP000612585"/>
    </source>
</evidence>
<dbReference type="GO" id="GO:0003960">
    <property type="term" value="F:quinone reductase (NADPH) activity"/>
    <property type="evidence" value="ECO:0007669"/>
    <property type="project" value="TreeGrafter"/>
</dbReference>
<dbReference type="Pfam" id="PF00107">
    <property type="entry name" value="ADH_zinc_N"/>
    <property type="match status" value="1"/>
</dbReference>
<keyword evidence="5" id="KW-1185">Reference proteome</keyword>
<dbReference type="InterPro" id="IPR011032">
    <property type="entry name" value="GroES-like_sf"/>
</dbReference>
<dbReference type="Proteomes" id="UP000612585">
    <property type="component" value="Unassembled WGS sequence"/>
</dbReference>
<feature type="domain" description="Enoyl reductase (ER)" evidence="3">
    <location>
        <begin position="10"/>
        <end position="321"/>
    </location>
</feature>
<accession>A0A8J4E227</accession>
<evidence type="ECO:0000313" key="4">
    <source>
        <dbReference type="EMBL" id="GIJ56607.1"/>
    </source>
</evidence>
<dbReference type="CDD" id="cd08244">
    <property type="entry name" value="MDR_enoyl_red"/>
    <property type="match status" value="1"/>
</dbReference>
<dbReference type="GO" id="GO:0005829">
    <property type="term" value="C:cytosol"/>
    <property type="evidence" value="ECO:0007669"/>
    <property type="project" value="TreeGrafter"/>
</dbReference>
<dbReference type="SUPFAM" id="SSF50129">
    <property type="entry name" value="GroES-like"/>
    <property type="match status" value="1"/>
</dbReference>
<dbReference type="SMART" id="SM00829">
    <property type="entry name" value="PKS_ER"/>
    <property type="match status" value="1"/>
</dbReference>
<organism evidence="4 5">
    <name type="scientific">Virgisporangium aurantiacum</name>
    <dbReference type="NCBI Taxonomy" id="175570"/>
    <lineage>
        <taxon>Bacteria</taxon>
        <taxon>Bacillati</taxon>
        <taxon>Actinomycetota</taxon>
        <taxon>Actinomycetes</taxon>
        <taxon>Micromonosporales</taxon>
        <taxon>Micromonosporaceae</taxon>
        <taxon>Virgisporangium</taxon>
    </lineage>
</organism>
<comment type="caution">
    <text evidence="4">The sequence shown here is derived from an EMBL/GenBank/DDBJ whole genome shotgun (WGS) entry which is preliminary data.</text>
</comment>
<reference evidence="4" key="1">
    <citation type="submission" date="2021-01" db="EMBL/GenBank/DDBJ databases">
        <title>Whole genome shotgun sequence of Virgisporangium aurantiacum NBRC 16421.</title>
        <authorList>
            <person name="Komaki H."/>
            <person name="Tamura T."/>
        </authorList>
    </citation>
    <scope>NUCLEOTIDE SEQUENCE</scope>
    <source>
        <strain evidence="4">NBRC 16421</strain>
    </source>
</reference>
<keyword evidence="1" id="KW-0521">NADP</keyword>
<dbReference type="RefSeq" id="WP_203995303.1">
    <property type="nucleotide sequence ID" value="NZ_BOPG01000025.1"/>
</dbReference>
<dbReference type="InterPro" id="IPR036291">
    <property type="entry name" value="NAD(P)-bd_dom_sf"/>
</dbReference>
<dbReference type="Gene3D" id="3.90.180.10">
    <property type="entry name" value="Medium-chain alcohol dehydrogenases, catalytic domain"/>
    <property type="match status" value="1"/>
</dbReference>
<dbReference type="GO" id="GO:0070402">
    <property type="term" value="F:NADPH binding"/>
    <property type="evidence" value="ECO:0007669"/>
    <property type="project" value="TreeGrafter"/>
</dbReference>
<gene>
    <name evidence="4" type="ORF">Vau01_041230</name>
</gene>
<dbReference type="InterPro" id="IPR002364">
    <property type="entry name" value="Quin_OxRdtase/zeta-crystal_CS"/>
</dbReference>
<sequence length="325" mass="32832">MHAIRLYEFGPAENLRYETVDDPVPGPGQVRIAVAAAGVHVIDASIRAGDAPPGQQPDLPATLGRDAAGTVDALGPGTDPAWLGRRVVVYLGARNGGYAELVVADVDALHHLPDGVGFEAAVAMIGTGRTTLAVLEVAAIGPGDTVLVTSAAGGMGALAVQAAKRAGATVIGAAGGPTKVATVRDLGADLAVDYLNPAWKDEVEAALGERPATVALDGVGGAIGRAALELLGVGGRLVLFGWSSGEPTPLSTMDLFGRGISATAAIGARIFNRPGGIRDLETKALAAATTLVPLVHTFPLAEAAKAHTAIKARETTGKVVLLPRR</sequence>
<evidence type="ECO:0000259" key="3">
    <source>
        <dbReference type="SMART" id="SM00829"/>
    </source>
</evidence>
<dbReference type="PROSITE" id="PS01162">
    <property type="entry name" value="QOR_ZETA_CRYSTAL"/>
    <property type="match status" value="1"/>
</dbReference>
<name>A0A8J4E227_9ACTN</name>
<dbReference type="Gene3D" id="3.40.50.720">
    <property type="entry name" value="NAD(P)-binding Rossmann-like Domain"/>
    <property type="match status" value="1"/>
</dbReference>
<dbReference type="InterPro" id="IPR013154">
    <property type="entry name" value="ADH-like_N"/>
</dbReference>
<dbReference type="PANTHER" id="PTHR48106">
    <property type="entry name" value="QUINONE OXIDOREDUCTASE PIG3-RELATED"/>
    <property type="match status" value="1"/>
</dbReference>
<dbReference type="AlphaFoldDB" id="A0A8J4E227"/>